<evidence type="ECO:0000313" key="3">
    <source>
        <dbReference type="Proteomes" id="UP000253908"/>
    </source>
</evidence>
<sequence length="206" mass="23294">MDTLIEWVTQIILFIILATIIDLLIPATSMKKYIKLVVGLILILILLKPIFYLFNIDIEKAVESSIQSTLNKDINNDSLGNLIKFQKKEIETTQDAYILEQMAVQLKDLANDSLSEEYQVEITNIEFLFAAEQEITYENLNEVIVHLSELENGEGAVSVVEDVVINTDNPVQNEGSINEQGIITTLENIWEFNDKEISLNWEGGSS</sequence>
<evidence type="ECO:0000313" key="2">
    <source>
        <dbReference type="EMBL" id="AXI09431.1"/>
    </source>
</evidence>
<proteinExistence type="predicted"/>
<keyword evidence="1" id="KW-1133">Transmembrane helix</keyword>
<dbReference type="RefSeq" id="WP_114916720.1">
    <property type="nucleotide sequence ID" value="NZ_CP024848.1"/>
</dbReference>
<keyword evidence="1" id="KW-0472">Membrane</keyword>
<evidence type="ECO:0000256" key="1">
    <source>
        <dbReference type="SAM" id="Phobius"/>
    </source>
</evidence>
<dbReference type="NCBIfam" id="TIGR02896">
    <property type="entry name" value="spore_III_AF"/>
    <property type="match status" value="1"/>
</dbReference>
<dbReference type="OrthoDB" id="2375554at2"/>
<dbReference type="KEGG" id="ocn:CUC15_11085"/>
<keyword evidence="1" id="KW-0812">Transmembrane</keyword>
<organism evidence="2 3">
    <name type="scientific">Oceanobacillus zhaokaii</name>
    <dbReference type="NCBI Taxonomy" id="2052660"/>
    <lineage>
        <taxon>Bacteria</taxon>
        <taxon>Bacillati</taxon>
        <taxon>Bacillota</taxon>
        <taxon>Bacilli</taxon>
        <taxon>Bacillales</taxon>
        <taxon>Bacillaceae</taxon>
        <taxon>Oceanobacillus</taxon>
    </lineage>
</organism>
<dbReference type="Proteomes" id="UP000253908">
    <property type="component" value="Chromosome"/>
</dbReference>
<dbReference type="InterPro" id="IPR014245">
    <property type="entry name" value="Spore_III_AF"/>
</dbReference>
<gene>
    <name evidence="2" type="primary">spoIIIAF</name>
    <name evidence="2" type="ORF">CUC15_11085</name>
</gene>
<name>A0A345PHF1_9BACI</name>
<dbReference type="Pfam" id="PF09581">
    <property type="entry name" value="Spore_III_AF"/>
    <property type="match status" value="1"/>
</dbReference>
<feature type="transmembrane region" description="Helical" evidence="1">
    <location>
        <begin position="33"/>
        <end position="54"/>
    </location>
</feature>
<accession>A0A345PHF1</accession>
<protein>
    <submittedName>
        <fullName evidence="2">Stage III sporulation protein AF</fullName>
    </submittedName>
</protein>
<reference evidence="3" key="1">
    <citation type="submission" date="2017-11" db="EMBL/GenBank/DDBJ databases">
        <authorList>
            <person name="Zhu W."/>
        </authorList>
    </citation>
    <scope>NUCLEOTIDE SEQUENCE [LARGE SCALE GENOMIC DNA]</scope>
    <source>
        <strain evidence="3">160</strain>
    </source>
</reference>
<keyword evidence="3" id="KW-1185">Reference proteome</keyword>
<dbReference type="AlphaFoldDB" id="A0A345PHF1"/>
<feature type="transmembrane region" description="Helical" evidence="1">
    <location>
        <begin position="7"/>
        <end position="27"/>
    </location>
</feature>
<dbReference type="EMBL" id="CP024848">
    <property type="protein sequence ID" value="AXI09431.1"/>
    <property type="molecule type" value="Genomic_DNA"/>
</dbReference>